<feature type="transmembrane region" description="Helical" evidence="7">
    <location>
        <begin position="253"/>
        <end position="271"/>
    </location>
</feature>
<keyword evidence="3 7" id="KW-0812">Transmembrane</keyword>
<keyword evidence="4" id="KW-0769">Symport</keyword>
<feature type="transmembrane region" description="Helical" evidence="7">
    <location>
        <begin position="348"/>
        <end position="367"/>
    </location>
</feature>
<dbReference type="EMBL" id="SDOV01000001">
    <property type="protein sequence ID" value="KAH7644820.1"/>
    <property type="molecule type" value="Genomic_DNA"/>
</dbReference>
<evidence type="ECO:0000256" key="7">
    <source>
        <dbReference type="SAM" id="Phobius"/>
    </source>
</evidence>
<feature type="transmembrane region" description="Helical" evidence="7">
    <location>
        <begin position="379"/>
        <end position="402"/>
    </location>
</feature>
<dbReference type="Pfam" id="PF01758">
    <property type="entry name" value="SBF"/>
    <property type="match status" value="1"/>
</dbReference>
<feature type="transmembrane region" description="Helical" evidence="7">
    <location>
        <begin position="408"/>
        <end position="430"/>
    </location>
</feature>
<dbReference type="Proteomes" id="UP000828236">
    <property type="component" value="Unassembled WGS sequence"/>
</dbReference>
<protein>
    <submittedName>
        <fullName evidence="8">Ileal sodium/bile acid cotransporter-like protein 2</fullName>
    </submittedName>
</protein>
<dbReference type="GO" id="GO:0008508">
    <property type="term" value="F:bile acid:sodium symporter activity"/>
    <property type="evidence" value="ECO:0007669"/>
    <property type="project" value="TreeGrafter"/>
</dbReference>
<comment type="subcellular location">
    <subcellularLocation>
        <location evidence="1">Membrane</location>
        <topology evidence="1">Multi-pass membrane protein</topology>
    </subcellularLocation>
</comment>
<proteinExistence type="inferred from homology"/>
<dbReference type="AlphaFoldDB" id="A0A9D4P4X8"/>
<reference evidence="8" key="2">
    <citation type="journal article" date="2021" name="World Allergy Organ. J.">
        <title>Chromosome-level assembly of Dermatophagoides farinae genome and transcriptome reveals two novel allergens Der f 37 and Der f 39.</title>
        <authorList>
            <person name="Chen J."/>
            <person name="Cai Z."/>
            <person name="Fan D."/>
            <person name="Hu J."/>
            <person name="Hou Y."/>
            <person name="He Y."/>
            <person name="Zhang Z."/>
            <person name="Zhao Z."/>
            <person name="Gao P."/>
            <person name="Hu W."/>
            <person name="Sun J."/>
            <person name="Li J."/>
            <person name="Ji K."/>
        </authorList>
    </citation>
    <scope>NUCLEOTIDE SEQUENCE</scope>
    <source>
        <strain evidence="8">JKM2019</strain>
    </source>
</reference>
<evidence type="ECO:0000256" key="2">
    <source>
        <dbReference type="ARBA" id="ARBA00006528"/>
    </source>
</evidence>
<dbReference type="InterPro" id="IPR004710">
    <property type="entry name" value="Bilac:Na_transpt"/>
</dbReference>
<evidence type="ECO:0000256" key="6">
    <source>
        <dbReference type="ARBA" id="ARBA00023136"/>
    </source>
</evidence>
<dbReference type="OrthoDB" id="203097at2759"/>
<dbReference type="PANTHER" id="PTHR10361">
    <property type="entry name" value="SODIUM-BILE ACID COTRANSPORTER"/>
    <property type="match status" value="1"/>
</dbReference>
<evidence type="ECO:0000256" key="4">
    <source>
        <dbReference type="ARBA" id="ARBA00022847"/>
    </source>
</evidence>
<sequence length="493" mass="55103">MIIPMKSNDSQCAIIRRYESTQLAMILVFCILLSISTTDAETVQKKKIERAESLIPNPNRITNNDNNLKQNLSISPTPLKSIHDNIVISVAADDDDDDDNNVGKHDHHLDNHSRSLLSSETIVENILSDGSELIDTSTNTTAEAIVKATPILKLIHDYLLVILLISVMFSMGCGVTIIEVWNHLRRPTAVLVCIAAQFFLVPFIGYLIMTLLELEVLHSTGLLILACCPGGVTSNIFTFIADGDLPLSITMTSVATIAALLLMPLNVWLYGRNLETNNLVIPYMEMSITLILVTIPVILGMILNWRLPKYTPYITKIGVFAGFGIICFCQSLEVIIFPDIFFGVPYRLYTAVILLPAFSFMAGYVFARVFRLNNKICRTIGIEIGIKNVGSALTIISLSFTLQQLKKAWVFPFLYAFSSFMVIFAVTIGYKMAKRLATNQLHKGFHTVDTIEKCSIKDENANRIINVDEMNIAKERLLLNEQNVRQFQLMSNN</sequence>
<comment type="caution">
    <text evidence="8">The sequence shown here is derived from an EMBL/GenBank/DDBJ whole genome shotgun (WGS) entry which is preliminary data.</text>
</comment>
<dbReference type="PANTHER" id="PTHR10361:SF28">
    <property type="entry name" value="P3 PROTEIN-RELATED"/>
    <property type="match status" value="1"/>
</dbReference>
<keyword evidence="6 7" id="KW-0472">Membrane</keyword>
<evidence type="ECO:0000313" key="8">
    <source>
        <dbReference type="EMBL" id="KAH7644820.1"/>
    </source>
</evidence>
<feature type="transmembrane region" description="Helical" evidence="7">
    <location>
        <begin position="221"/>
        <end position="241"/>
    </location>
</feature>
<feature type="transmembrane region" description="Helical" evidence="7">
    <location>
        <begin position="317"/>
        <end position="336"/>
    </location>
</feature>
<reference evidence="8" key="1">
    <citation type="submission" date="2020-06" db="EMBL/GenBank/DDBJ databases">
        <authorList>
            <person name="Ji K."/>
            <person name="Li J."/>
        </authorList>
    </citation>
    <scope>NUCLEOTIDE SEQUENCE</scope>
    <source>
        <strain evidence="8">JKM2019</strain>
        <tissue evidence="8">Whole body</tissue>
    </source>
</reference>
<feature type="transmembrane region" description="Helical" evidence="7">
    <location>
        <begin position="283"/>
        <end position="305"/>
    </location>
</feature>
<organism evidence="8">
    <name type="scientific">Dermatophagoides farinae</name>
    <name type="common">American house dust mite</name>
    <dbReference type="NCBI Taxonomy" id="6954"/>
    <lineage>
        <taxon>Eukaryota</taxon>
        <taxon>Metazoa</taxon>
        <taxon>Ecdysozoa</taxon>
        <taxon>Arthropoda</taxon>
        <taxon>Chelicerata</taxon>
        <taxon>Arachnida</taxon>
        <taxon>Acari</taxon>
        <taxon>Acariformes</taxon>
        <taxon>Sarcoptiformes</taxon>
        <taxon>Astigmata</taxon>
        <taxon>Psoroptidia</taxon>
        <taxon>Analgoidea</taxon>
        <taxon>Pyroglyphidae</taxon>
        <taxon>Dermatophagoidinae</taxon>
        <taxon>Dermatophagoides</taxon>
    </lineage>
</organism>
<accession>A0A9D4P4X8</accession>
<name>A0A9D4P4X8_DERFA</name>
<gene>
    <name evidence="8" type="ORF">HUG17_0358</name>
</gene>
<dbReference type="InterPro" id="IPR002657">
    <property type="entry name" value="BilAc:Na_symport/Acr3"/>
</dbReference>
<evidence type="ECO:0000256" key="5">
    <source>
        <dbReference type="ARBA" id="ARBA00022989"/>
    </source>
</evidence>
<dbReference type="GO" id="GO:0016020">
    <property type="term" value="C:membrane"/>
    <property type="evidence" value="ECO:0007669"/>
    <property type="project" value="UniProtKB-SubCell"/>
</dbReference>
<feature type="transmembrane region" description="Helical" evidence="7">
    <location>
        <begin position="158"/>
        <end position="181"/>
    </location>
</feature>
<comment type="similarity">
    <text evidence="2">Belongs to the bile acid:sodium symporter (BASS) (TC 2.A.28) family.</text>
</comment>
<keyword evidence="4" id="KW-0813">Transport</keyword>
<evidence type="ECO:0000256" key="3">
    <source>
        <dbReference type="ARBA" id="ARBA00022692"/>
    </source>
</evidence>
<keyword evidence="5 7" id="KW-1133">Transmembrane helix</keyword>
<dbReference type="Gene3D" id="1.20.1530.20">
    <property type="match status" value="1"/>
</dbReference>
<feature type="transmembrane region" description="Helical" evidence="7">
    <location>
        <begin position="188"/>
        <end position="209"/>
    </location>
</feature>
<evidence type="ECO:0000256" key="1">
    <source>
        <dbReference type="ARBA" id="ARBA00004141"/>
    </source>
</evidence>
<dbReference type="InterPro" id="IPR038770">
    <property type="entry name" value="Na+/solute_symporter_sf"/>
</dbReference>